<dbReference type="KEGG" id="blin:BLSMQ_2776"/>
<dbReference type="RefSeq" id="WP_069600574.1">
    <property type="nucleotide sequence ID" value="NZ_CP017150.1"/>
</dbReference>
<evidence type="ECO:0000313" key="1">
    <source>
        <dbReference type="EMBL" id="AOP54482.1"/>
    </source>
</evidence>
<dbReference type="OrthoDB" id="9893442at2"/>
<evidence type="ECO:0000313" key="2">
    <source>
        <dbReference type="Proteomes" id="UP000094793"/>
    </source>
</evidence>
<reference evidence="2" key="1">
    <citation type="submission" date="2016-09" db="EMBL/GenBank/DDBJ databases">
        <title>Complete Genome Sequence of Brevibacterium linens SMQ-1335.</title>
        <authorList>
            <person name="de Melo A.G."/>
            <person name="Labrie S.J."/>
            <person name="Dumaresq J."/>
            <person name="Roberts R.J."/>
            <person name="Tremblay D.M."/>
            <person name="Moineau S."/>
        </authorList>
    </citation>
    <scope>NUCLEOTIDE SEQUENCE [LARGE SCALE GENOMIC DNA]</scope>
    <source>
        <strain evidence="2">SMQ-1335</strain>
    </source>
</reference>
<gene>
    <name evidence="1" type="ORF">BLSMQ_2776</name>
</gene>
<dbReference type="Proteomes" id="UP000094793">
    <property type="component" value="Chromosome"/>
</dbReference>
<accession>A0A1D7W677</accession>
<protein>
    <submittedName>
        <fullName evidence="1">Uncharacterized protein</fullName>
    </submittedName>
</protein>
<name>A0A1D7W677_BREAU</name>
<dbReference type="EMBL" id="CP017150">
    <property type="protein sequence ID" value="AOP54482.1"/>
    <property type="molecule type" value="Genomic_DNA"/>
</dbReference>
<proteinExistence type="predicted"/>
<sequence length="111" mass="11473">MDSFGLLGFLASVSIAVSWIAARSLTGLIDDLSIGGRASVTPGEPVLRLQGIVLTVSTLFGFAGQESASLAEIGCILITVVMLFILVTASVATIFAGLTDPDRATPEPQHQ</sequence>
<organism evidence="1 2">
    <name type="scientific">Brevibacterium aurantiacum</name>
    <dbReference type="NCBI Taxonomy" id="273384"/>
    <lineage>
        <taxon>Bacteria</taxon>
        <taxon>Bacillati</taxon>
        <taxon>Actinomycetota</taxon>
        <taxon>Actinomycetes</taxon>
        <taxon>Micrococcales</taxon>
        <taxon>Brevibacteriaceae</taxon>
        <taxon>Brevibacterium</taxon>
    </lineage>
</organism>
<dbReference type="AlphaFoldDB" id="A0A1D7W677"/>